<sequence length="105" mass="12166">MNEEERGGKVDRSQREHHEAPPRPTRTSSIVLLRELIIRGKRNYLLAPCGVWLYDSGHHFLKITFPVPYMPKPDAQDVGRNGMLVVYLAVPDTAFDPYRALDYWE</sequence>
<feature type="region of interest" description="Disordered" evidence="1">
    <location>
        <begin position="1"/>
        <end position="26"/>
    </location>
</feature>
<accession>A0A1J9Q384</accession>
<evidence type="ECO:0000256" key="1">
    <source>
        <dbReference type="SAM" id="MobiDB-lite"/>
    </source>
</evidence>
<comment type="caution">
    <text evidence="2">The sequence shown here is derived from an EMBL/GenBank/DDBJ whole genome shotgun (WGS) entry which is preliminary data.</text>
</comment>
<dbReference type="EMBL" id="LGTZ01000877">
    <property type="protein sequence ID" value="OJD23102.1"/>
    <property type="molecule type" value="Genomic_DNA"/>
</dbReference>
<keyword evidence="3" id="KW-1185">Reference proteome</keyword>
<dbReference type="Proteomes" id="UP000242791">
    <property type="component" value="Unassembled WGS sequence"/>
</dbReference>
<name>A0A1J9Q384_9EURO</name>
<protein>
    <submittedName>
        <fullName evidence="2">Uncharacterized protein</fullName>
    </submittedName>
</protein>
<reference evidence="2 3" key="1">
    <citation type="submission" date="2015-08" db="EMBL/GenBank/DDBJ databases">
        <title>Emmonsia species relationships and genome sequence.</title>
        <authorList>
            <person name="Cuomo C.A."/>
            <person name="Schwartz I.S."/>
            <person name="Kenyon C."/>
            <person name="De Hoog G.S."/>
            <person name="Govender N.P."/>
            <person name="Botha A."/>
            <person name="Moreno L."/>
            <person name="De Vries M."/>
            <person name="Munoz J.F."/>
            <person name="Stielow J.B."/>
        </authorList>
    </citation>
    <scope>NUCLEOTIDE SEQUENCE [LARGE SCALE GENOMIC DNA]</scope>
    <source>
        <strain evidence="2 3">EI222</strain>
    </source>
</reference>
<organism evidence="2 3">
    <name type="scientific">Blastomyces percursus</name>
    <dbReference type="NCBI Taxonomy" id="1658174"/>
    <lineage>
        <taxon>Eukaryota</taxon>
        <taxon>Fungi</taxon>
        <taxon>Dikarya</taxon>
        <taxon>Ascomycota</taxon>
        <taxon>Pezizomycotina</taxon>
        <taxon>Eurotiomycetes</taxon>
        <taxon>Eurotiomycetidae</taxon>
        <taxon>Onygenales</taxon>
        <taxon>Ajellomycetaceae</taxon>
        <taxon>Blastomyces</taxon>
    </lineage>
</organism>
<dbReference type="AlphaFoldDB" id="A0A1J9Q384"/>
<dbReference type="VEuPathDB" id="FungiDB:ACJ73_05545"/>
<feature type="compositionally biased region" description="Basic and acidic residues" evidence="1">
    <location>
        <begin position="1"/>
        <end position="21"/>
    </location>
</feature>
<proteinExistence type="predicted"/>
<gene>
    <name evidence="2" type="ORF">ACJ73_05545</name>
</gene>
<evidence type="ECO:0000313" key="3">
    <source>
        <dbReference type="Proteomes" id="UP000242791"/>
    </source>
</evidence>
<evidence type="ECO:0000313" key="2">
    <source>
        <dbReference type="EMBL" id="OJD23102.1"/>
    </source>
</evidence>